<feature type="transmembrane region" description="Helical" evidence="7">
    <location>
        <begin position="53"/>
        <end position="75"/>
    </location>
</feature>
<accession>A0A6N3Z8P4</accession>
<evidence type="ECO:0000259" key="8">
    <source>
        <dbReference type="PROSITE" id="PS51202"/>
    </source>
</evidence>
<dbReference type="Proteomes" id="UP000435323">
    <property type="component" value="Unassembled WGS sequence"/>
</dbReference>
<keyword evidence="2" id="KW-0813">Transport</keyword>
<evidence type="ECO:0000256" key="3">
    <source>
        <dbReference type="ARBA" id="ARBA00022692"/>
    </source>
</evidence>
<dbReference type="EMBL" id="WOBO01000014">
    <property type="protein sequence ID" value="MUK46103.1"/>
    <property type="molecule type" value="Genomic_DNA"/>
</dbReference>
<keyword evidence="3 7" id="KW-0812">Transmembrane</keyword>
<comment type="subcellular location">
    <subcellularLocation>
        <location evidence="1">Membrane</location>
        <topology evidence="1">Multi-pass membrane protein</topology>
    </subcellularLocation>
</comment>
<keyword evidence="4" id="KW-0677">Repeat</keyword>
<feature type="transmembrane region" description="Helical" evidence="7">
    <location>
        <begin position="506"/>
        <end position="529"/>
    </location>
</feature>
<evidence type="ECO:0000256" key="7">
    <source>
        <dbReference type="SAM" id="Phobius"/>
    </source>
</evidence>
<dbReference type="InterPro" id="IPR006037">
    <property type="entry name" value="RCK_C"/>
</dbReference>
<dbReference type="Pfam" id="PF02080">
    <property type="entry name" value="TrkA_C"/>
    <property type="match status" value="2"/>
</dbReference>
<dbReference type="Gene3D" id="3.30.70.1450">
    <property type="entry name" value="Regulator of K+ conductance, C-terminal domain"/>
    <property type="match status" value="2"/>
</dbReference>
<dbReference type="PANTHER" id="PTHR43652:SF2">
    <property type="entry name" value="BASIC AMINO ACID ANTIPORTER YFCC-RELATED"/>
    <property type="match status" value="1"/>
</dbReference>
<evidence type="ECO:0000256" key="6">
    <source>
        <dbReference type="ARBA" id="ARBA00023136"/>
    </source>
</evidence>
<dbReference type="GO" id="GO:0005886">
    <property type="term" value="C:plasma membrane"/>
    <property type="evidence" value="ECO:0007669"/>
    <property type="project" value="TreeGrafter"/>
</dbReference>
<evidence type="ECO:0000313" key="10">
    <source>
        <dbReference type="Proteomes" id="UP000435323"/>
    </source>
</evidence>
<feature type="domain" description="RCK C-terminal" evidence="8">
    <location>
        <begin position="278"/>
        <end position="364"/>
    </location>
</feature>
<dbReference type="PROSITE" id="PS51202">
    <property type="entry name" value="RCK_C"/>
    <property type="match status" value="2"/>
</dbReference>
<feature type="transmembrane region" description="Helical" evidence="7">
    <location>
        <begin position="467"/>
        <end position="494"/>
    </location>
</feature>
<feature type="transmembrane region" description="Helical" evidence="7">
    <location>
        <begin position="95"/>
        <end position="116"/>
    </location>
</feature>
<name>A0A6N3Z8P4_ALIFS</name>
<sequence length="571" mass="62353">MLLTAFVLIGLIVCLVSNRFVPSKVFLVATAVLYAFGEINQHTIFSNVTNRSVITLLLLLLSVIALERTVILTWASKQLSHNNYWVTLCRLAGVSALSSAFLNNTAVVATLMGTILKNQFHAPKKLLIPLSYFSILGGTLTLIGTATNLVVSGLLEESHLPSLSLFSFFPVGALLLISCGTMIFIMVNLLPKDKAHKFNSAGYFLDAEVMEGSKLINQTVLKNGLRSLDGLFLSEIIRDDVLISPVTPNEVIKQGDKLLFSGDVSEVKQLFSFDGLKLYVEDEFQLDKNVVEVLVSPESILIGRTLKEMEFRSRFDAAVVAISRQGKRLSGKLGELTIQSGDKLILAVGNDFKKRPNLSRNFFLLDDKQVKEPLSVFQNIIGIGGFLAAIVTATVSTLNLIDTLSLFLGCMLAFKVIDGTQLRRRFPFGLLIILVSALCIASAFTKSGLALWLAHGFQYYAGSLSPLWVLFGVIVLTIILTEVMTNTAAAAIMLPIGLGLAESFNVSYLPFAMAIAYGASASFISPFGYQTNLMVMNAGNYTMKDFVKVGWPITLVYILVSGLAIPYFFPF</sequence>
<comment type="caution">
    <text evidence="9">The sequence shown here is derived from an EMBL/GenBank/DDBJ whole genome shotgun (WGS) entry which is preliminary data.</text>
</comment>
<keyword evidence="6 7" id="KW-0472">Membrane</keyword>
<reference evidence="9 10" key="1">
    <citation type="submission" date="2019-11" db="EMBL/GenBank/DDBJ databases">
        <title>Using colonization assays and comparative genomics to discover symbiosis behaviors and factors in Vibrio fischeri.</title>
        <authorList>
            <person name="Bongrand C."/>
            <person name="Moriano-Gutierrez S."/>
            <person name="Arevalo P."/>
            <person name="Mcfall-Ngai M."/>
            <person name="Visick K."/>
            <person name="Polz M.F."/>
            <person name="Ruby E.G."/>
        </authorList>
    </citation>
    <scope>NUCLEOTIDE SEQUENCE [LARGE SCALE GENOMIC DNA]</scope>
    <source>
        <strain evidence="10">emors.3.2</strain>
    </source>
</reference>
<dbReference type="Pfam" id="PF03600">
    <property type="entry name" value="CitMHS"/>
    <property type="match status" value="1"/>
</dbReference>
<feature type="domain" description="RCK C-terminal" evidence="8">
    <location>
        <begin position="192"/>
        <end position="276"/>
    </location>
</feature>
<evidence type="ECO:0000256" key="5">
    <source>
        <dbReference type="ARBA" id="ARBA00022989"/>
    </source>
</evidence>
<feature type="transmembrane region" description="Helical" evidence="7">
    <location>
        <begin position="128"/>
        <end position="151"/>
    </location>
</feature>
<feature type="transmembrane region" description="Helical" evidence="7">
    <location>
        <begin position="549"/>
        <end position="569"/>
    </location>
</feature>
<feature type="transmembrane region" description="Helical" evidence="7">
    <location>
        <begin position="429"/>
        <end position="455"/>
    </location>
</feature>
<dbReference type="SUPFAM" id="SSF116726">
    <property type="entry name" value="TrkA C-terminal domain-like"/>
    <property type="match status" value="2"/>
</dbReference>
<feature type="transmembrane region" description="Helical" evidence="7">
    <location>
        <begin position="24"/>
        <end position="41"/>
    </location>
</feature>
<evidence type="ECO:0000256" key="4">
    <source>
        <dbReference type="ARBA" id="ARBA00022737"/>
    </source>
</evidence>
<evidence type="ECO:0000313" key="9">
    <source>
        <dbReference type="EMBL" id="MUK46103.1"/>
    </source>
</evidence>
<dbReference type="InterPro" id="IPR004680">
    <property type="entry name" value="Cit_transptr-like_dom"/>
</dbReference>
<dbReference type="InterPro" id="IPR051679">
    <property type="entry name" value="DASS-Related_Transporters"/>
</dbReference>
<dbReference type="AlphaFoldDB" id="A0A6N3Z8P4"/>
<dbReference type="GO" id="GO:0006813">
    <property type="term" value="P:potassium ion transport"/>
    <property type="evidence" value="ECO:0007669"/>
    <property type="project" value="InterPro"/>
</dbReference>
<evidence type="ECO:0000256" key="2">
    <source>
        <dbReference type="ARBA" id="ARBA00022448"/>
    </source>
</evidence>
<dbReference type="PANTHER" id="PTHR43652">
    <property type="entry name" value="BASIC AMINO ACID ANTIPORTER YFCC-RELATED"/>
    <property type="match status" value="1"/>
</dbReference>
<evidence type="ECO:0000256" key="1">
    <source>
        <dbReference type="ARBA" id="ARBA00004141"/>
    </source>
</evidence>
<protein>
    <submittedName>
        <fullName evidence="9">SLC13 family permease</fullName>
    </submittedName>
</protein>
<feature type="transmembrane region" description="Helical" evidence="7">
    <location>
        <begin position="376"/>
        <end position="394"/>
    </location>
</feature>
<dbReference type="RefSeq" id="WP_155656871.1">
    <property type="nucleotide sequence ID" value="NZ_WOBO01000014.1"/>
</dbReference>
<gene>
    <name evidence="9" type="ORF">GNP77_12000</name>
</gene>
<keyword evidence="5 7" id="KW-1133">Transmembrane helix</keyword>
<dbReference type="GO" id="GO:0008324">
    <property type="term" value="F:monoatomic cation transmembrane transporter activity"/>
    <property type="evidence" value="ECO:0007669"/>
    <property type="project" value="InterPro"/>
</dbReference>
<organism evidence="9 10">
    <name type="scientific">Aliivibrio fischeri</name>
    <name type="common">Vibrio fischeri</name>
    <dbReference type="NCBI Taxonomy" id="668"/>
    <lineage>
        <taxon>Bacteria</taxon>
        <taxon>Pseudomonadati</taxon>
        <taxon>Pseudomonadota</taxon>
        <taxon>Gammaproteobacteria</taxon>
        <taxon>Vibrionales</taxon>
        <taxon>Vibrionaceae</taxon>
        <taxon>Aliivibrio</taxon>
    </lineage>
</organism>
<feature type="transmembrane region" description="Helical" evidence="7">
    <location>
        <begin position="163"/>
        <end position="190"/>
    </location>
</feature>
<dbReference type="InterPro" id="IPR036721">
    <property type="entry name" value="RCK_C_sf"/>
</dbReference>
<proteinExistence type="predicted"/>